<evidence type="ECO:0000256" key="3">
    <source>
        <dbReference type="RuleBase" id="RU000363"/>
    </source>
</evidence>
<evidence type="ECO:0000259" key="4">
    <source>
        <dbReference type="SMART" id="SM00822"/>
    </source>
</evidence>
<dbReference type="Pfam" id="PF00106">
    <property type="entry name" value="adh_short"/>
    <property type="match status" value="1"/>
</dbReference>
<dbReference type="PANTHER" id="PTHR45024">
    <property type="entry name" value="DEHYDROGENASES, SHORT CHAIN"/>
    <property type="match status" value="1"/>
</dbReference>
<reference evidence="5 6" key="1">
    <citation type="submission" date="2016-11" db="EMBL/GenBank/DDBJ databases">
        <title>Genome sequences of unsequenced Mycobacteria.</title>
        <authorList>
            <person name="Greninger A.L."/>
            <person name="Fang F."/>
            <person name="Jerome K.R."/>
        </authorList>
    </citation>
    <scope>NUCLEOTIDE SEQUENCE [LARGE SCALE GENOMIC DNA]</scope>
    <source>
        <strain evidence="5 6">M11</strain>
    </source>
</reference>
<evidence type="ECO:0000313" key="5">
    <source>
        <dbReference type="EMBL" id="OJZ76027.1"/>
    </source>
</evidence>
<dbReference type="Proteomes" id="UP000186438">
    <property type="component" value="Unassembled WGS sequence"/>
</dbReference>
<evidence type="ECO:0000256" key="1">
    <source>
        <dbReference type="ARBA" id="ARBA00006484"/>
    </source>
</evidence>
<accession>A0A1Q4I231</accession>
<protein>
    <submittedName>
        <fullName evidence="5">Short-chain dehydrogenase</fullName>
    </submittedName>
</protein>
<comment type="similarity">
    <text evidence="1 3">Belongs to the short-chain dehydrogenases/reductases (SDR) family.</text>
</comment>
<sequence>MTGLLQDRVIAITGAGRGIGASIAVMAAAEGARIVVNDLGSAVDGSGADKETAAGVVARITEAGGVAVANSGDISDYDDAGALVQQAVDSYGRLDVLINVAGILRDKMIFNMTPEEWAAVIAVHLRGTYNTTKHASVYWRSLKQADAHHRLINFTSGSGLHGAPGQPNYAAAKMGIAGLTYSCAAALKRYGVTSNAISPDASTRMTDSMGEHRREDQDVRSPDNIAPIVLYLASERSDWCNGQILYTSGPDIGLFNVPSLVSEIFTDGPWELPAAFDQIESAFPSAVMPNRVPAMTGAATPNAAP</sequence>
<gene>
    <name evidence="5" type="ORF">BRW65_00800</name>
</gene>
<organism evidence="5 6">
    <name type="scientific">Mycobacterium paraffinicum</name>
    <dbReference type="NCBI Taxonomy" id="53378"/>
    <lineage>
        <taxon>Bacteria</taxon>
        <taxon>Bacillati</taxon>
        <taxon>Actinomycetota</taxon>
        <taxon>Actinomycetes</taxon>
        <taxon>Mycobacteriales</taxon>
        <taxon>Mycobacteriaceae</taxon>
        <taxon>Mycobacterium</taxon>
    </lineage>
</organism>
<dbReference type="PANTHER" id="PTHR45024:SF2">
    <property type="entry name" value="SCP2 DOMAIN-CONTAINING PROTEIN"/>
    <property type="match status" value="1"/>
</dbReference>
<name>A0A1Q4I231_9MYCO</name>
<dbReference type="SMART" id="SM00822">
    <property type="entry name" value="PKS_KR"/>
    <property type="match status" value="1"/>
</dbReference>
<evidence type="ECO:0000256" key="2">
    <source>
        <dbReference type="ARBA" id="ARBA00023002"/>
    </source>
</evidence>
<proteinExistence type="inferred from homology"/>
<keyword evidence="2" id="KW-0560">Oxidoreductase</keyword>
<dbReference type="RefSeq" id="WP_073870122.1">
    <property type="nucleotide sequence ID" value="NZ_MPNT01000001.1"/>
</dbReference>
<dbReference type="EMBL" id="MPNT01000001">
    <property type="protein sequence ID" value="OJZ76027.1"/>
    <property type="molecule type" value="Genomic_DNA"/>
</dbReference>
<dbReference type="STRING" id="53378.BRW65_00800"/>
<dbReference type="InterPro" id="IPR051687">
    <property type="entry name" value="Peroxisomal_Beta-Oxidation"/>
</dbReference>
<dbReference type="PRINTS" id="PR00080">
    <property type="entry name" value="SDRFAMILY"/>
</dbReference>
<feature type="domain" description="Ketoreductase" evidence="4">
    <location>
        <begin position="8"/>
        <end position="222"/>
    </location>
</feature>
<dbReference type="GO" id="GO:0016491">
    <property type="term" value="F:oxidoreductase activity"/>
    <property type="evidence" value="ECO:0007669"/>
    <property type="project" value="UniProtKB-KW"/>
</dbReference>
<comment type="caution">
    <text evidence="5">The sequence shown here is derived from an EMBL/GenBank/DDBJ whole genome shotgun (WGS) entry which is preliminary data.</text>
</comment>
<dbReference type="OrthoDB" id="9808187at2"/>
<keyword evidence="6" id="KW-1185">Reference proteome</keyword>
<dbReference type="InterPro" id="IPR002347">
    <property type="entry name" value="SDR_fam"/>
</dbReference>
<dbReference type="PRINTS" id="PR00081">
    <property type="entry name" value="GDHRDH"/>
</dbReference>
<evidence type="ECO:0000313" key="6">
    <source>
        <dbReference type="Proteomes" id="UP000186438"/>
    </source>
</evidence>
<dbReference type="AlphaFoldDB" id="A0A1Q4I231"/>
<dbReference type="Gene3D" id="3.40.50.720">
    <property type="entry name" value="NAD(P)-binding Rossmann-like Domain"/>
    <property type="match status" value="1"/>
</dbReference>
<dbReference type="InterPro" id="IPR036291">
    <property type="entry name" value="NAD(P)-bd_dom_sf"/>
</dbReference>
<dbReference type="InterPro" id="IPR057326">
    <property type="entry name" value="KR_dom"/>
</dbReference>
<dbReference type="SUPFAM" id="SSF51735">
    <property type="entry name" value="NAD(P)-binding Rossmann-fold domains"/>
    <property type="match status" value="1"/>
</dbReference>